<evidence type="ECO:0000313" key="2">
    <source>
        <dbReference type="EMBL" id="MBF5027757.1"/>
    </source>
</evidence>
<accession>A0A931EA13</accession>
<gene>
    <name evidence="2" type="ORF">IC612_08110</name>
</gene>
<feature type="signal peptide" evidence="1">
    <location>
        <begin position="1"/>
        <end position="20"/>
    </location>
</feature>
<dbReference type="Gene3D" id="3.10.450.360">
    <property type="match status" value="1"/>
</dbReference>
<evidence type="ECO:0000313" key="3">
    <source>
        <dbReference type="Proteomes" id="UP000694480"/>
    </source>
</evidence>
<evidence type="ECO:0008006" key="4">
    <source>
        <dbReference type="Google" id="ProtNLM"/>
    </source>
</evidence>
<dbReference type="RefSeq" id="WP_194739683.1">
    <property type="nucleotide sequence ID" value="NZ_JADKYY010000010.1"/>
</dbReference>
<comment type="caution">
    <text evidence="2">The sequence shown here is derived from an EMBL/GenBank/DDBJ whole genome shotgun (WGS) entry which is preliminary data.</text>
</comment>
<feature type="chain" id="PRO_5037910273" description="Beta-lactamase-inhibitor-like PepSY-like domain-containing protein" evidence="1">
    <location>
        <begin position="21"/>
        <end position="150"/>
    </location>
</feature>
<sequence>MKTKLFSITLFIILSLPLVASPISTPGTTVVNAEFLFQFKSDFPTATFKEVEFKDGHYKVYFISNNGKPSYALYSRDKELVETYFGISENDLPLISKSHINTKYPAHPIEATYLVTSPNRPARYIVKLKNTEDVMYSGEGYFLRYIKDLI</sequence>
<name>A0A931EA13_9FLAO</name>
<organism evidence="2 3">
    <name type="scientific">Planobacterium oryzisoli</name>
    <dbReference type="NCBI Taxonomy" id="2771435"/>
    <lineage>
        <taxon>Bacteria</taxon>
        <taxon>Pseudomonadati</taxon>
        <taxon>Bacteroidota</taxon>
        <taxon>Flavobacteriia</taxon>
        <taxon>Flavobacteriales</taxon>
        <taxon>Weeksellaceae</taxon>
        <taxon>Chryseobacterium group</taxon>
        <taxon>Chryseobacterium</taxon>
    </lineage>
</organism>
<evidence type="ECO:0000256" key="1">
    <source>
        <dbReference type="SAM" id="SignalP"/>
    </source>
</evidence>
<keyword evidence="3" id="KW-1185">Reference proteome</keyword>
<proteinExistence type="predicted"/>
<dbReference type="SUPFAM" id="SSF160574">
    <property type="entry name" value="BT0923-like"/>
    <property type="match status" value="1"/>
</dbReference>
<reference evidence="2" key="1">
    <citation type="submission" date="2020-11" db="EMBL/GenBank/DDBJ databases">
        <title>Genome seq and assembly of Planobacterium sp.</title>
        <authorList>
            <person name="Chhetri G."/>
        </authorList>
    </citation>
    <scope>NUCLEOTIDE SEQUENCE</scope>
    <source>
        <strain evidence="2">GCR5</strain>
    </source>
</reference>
<dbReference type="AlphaFoldDB" id="A0A931EA13"/>
<protein>
    <recommendedName>
        <fullName evidence="4">Beta-lactamase-inhibitor-like PepSY-like domain-containing protein</fullName>
    </recommendedName>
</protein>
<dbReference type="EMBL" id="JADKYY010000010">
    <property type="protein sequence ID" value="MBF5027757.1"/>
    <property type="molecule type" value="Genomic_DNA"/>
</dbReference>
<keyword evidence="1" id="KW-0732">Signal</keyword>
<dbReference type="Proteomes" id="UP000694480">
    <property type="component" value="Unassembled WGS sequence"/>
</dbReference>